<dbReference type="InterPro" id="IPR009053">
    <property type="entry name" value="Prefoldin"/>
</dbReference>
<dbReference type="STRING" id="1184251.TCELL_0382"/>
<dbReference type="Proteomes" id="UP000005270">
    <property type="component" value="Chromosome"/>
</dbReference>
<dbReference type="Pfam" id="PF02996">
    <property type="entry name" value="Prefoldin"/>
    <property type="match status" value="1"/>
</dbReference>
<gene>
    <name evidence="4" type="ordered locus">TCELL_0382</name>
</gene>
<dbReference type="OrthoDB" id="19084at2157"/>
<organism evidence="4 5">
    <name type="scientific">Thermogladius calderae (strain DSM 22663 / VKM B-2946 / 1633)</name>
    <dbReference type="NCBI Taxonomy" id="1184251"/>
    <lineage>
        <taxon>Archaea</taxon>
        <taxon>Thermoproteota</taxon>
        <taxon>Thermoprotei</taxon>
        <taxon>Desulfurococcales</taxon>
        <taxon>Desulfurococcaceae</taxon>
        <taxon>Thermogladius</taxon>
    </lineage>
</organism>
<feature type="coiled-coil region" evidence="3">
    <location>
        <begin position="104"/>
        <end position="131"/>
    </location>
</feature>
<dbReference type="GeneID" id="13012671"/>
<dbReference type="AlphaFoldDB" id="I3TDG9"/>
<evidence type="ECO:0000256" key="1">
    <source>
        <dbReference type="ARBA" id="ARBA00023186"/>
    </source>
</evidence>
<dbReference type="InParanoid" id="I3TDG9"/>
<dbReference type="NCBIfam" id="TIGR00293">
    <property type="entry name" value="prefoldin subunit alpha"/>
    <property type="match status" value="1"/>
</dbReference>
<dbReference type="FunCoup" id="I3TDG9">
    <property type="interactions" value="2"/>
</dbReference>
<dbReference type="eggNOG" id="arCOG01341">
    <property type="taxonomic scope" value="Archaea"/>
</dbReference>
<keyword evidence="5" id="KW-1185">Reference proteome</keyword>
<dbReference type="HOGENOM" id="CLU_1656969_0_0_2"/>
<reference evidence="4 5" key="1">
    <citation type="journal article" date="2012" name="J. Bacteriol.">
        <title>Complete genome sequence of the hyperthermophilic cellulolytic Crenarchaeon 'Thermogladius cellulolyticus' 1633.</title>
        <authorList>
            <person name="Mardanov A.V."/>
            <person name="Kochetkova T.V."/>
            <person name="Beletsky A.V."/>
            <person name="Bonch-Osmolovskaya E.A."/>
            <person name="Ravin N.V."/>
            <person name="Skryabin K.G."/>
        </authorList>
    </citation>
    <scope>NUCLEOTIDE SEQUENCE [LARGE SCALE GENOMIC DNA]</scope>
    <source>
        <strain evidence="5">DSM 22663 / VKM B-2946 / 1633</strain>
    </source>
</reference>
<evidence type="ECO:0000313" key="4">
    <source>
        <dbReference type="EMBL" id="AFK50807.1"/>
    </source>
</evidence>
<dbReference type="RefSeq" id="WP_014737057.1">
    <property type="nucleotide sequence ID" value="NC_017954.1"/>
</dbReference>
<name>I3TDG9_THEC1</name>
<dbReference type="KEGG" id="thg:TCELL_0382"/>
<sequence>MSKKPGEEGRAVSLEELVARAEELKEYAGALQSALNTYLTQYAELQLVLDTLRNLPQGETQIYVLLNRLGSAMVPAVVKDGWDKNVIVNLGLNYYAKASRDQGVSLLEKRLQAVKRIVDKLQRDYKSVLEEYSYIQQILTQVFAQLQSRQAGSTSVESGSR</sequence>
<dbReference type="Gene3D" id="1.10.287.370">
    <property type="match status" value="1"/>
</dbReference>
<evidence type="ECO:0000256" key="3">
    <source>
        <dbReference type="SAM" id="Coils"/>
    </source>
</evidence>
<dbReference type="InterPro" id="IPR004127">
    <property type="entry name" value="Prefoldin_subunit_alpha"/>
</dbReference>
<keyword evidence="3" id="KW-0175">Coiled coil</keyword>
<accession>I3TDG9</accession>
<keyword evidence="1" id="KW-0143">Chaperone</keyword>
<evidence type="ECO:0000313" key="5">
    <source>
        <dbReference type="Proteomes" id="UP000005270"/>
    </source>
</evidence>
<protein>
    <recommendedName>
        <fullName evidence="2">Prefoldin subunit alpha</fullName>
    </recommendedName>
</protein>
<dbReference type="EMBL" id="CP003531">
    <property type="protein sequence ID" value="AFK50807.1"/>
    <property type="molecule type" value="Genomic_DNA"/>
</dbReference>
<dbReference type="GO" id="GO:0006457">
    <property type="term" value="P:protein folding"/>
    <property type="evidence" value="ECO:0007669"/>
    <property type="project" value="UniProtKB-UniRule"/>
</dbReference>
<evidence type="ECO:0000256" key="2">
    <source>
        <dbReference type="NCBIfam" id="TIGR00293"/>
    </source>
</evidence>
<proteinExistence type="predicted"/>
<dbReference type="SUPFAM" id="SSF46579">
    <property type="entry name" value="Prefoldin"/>
    <property type="match status" value="1"/>
</dbReference>